<accession>I4ANV0</accession>
<dbReference type="HOGENOM" id="CLU_406404_0_0_10"/>
<feature type="region of interest" description="Disordered" evidence="1">
    <location>
        <begin position="656"/>
        <end position="676"/>
    </location>
</feature>
<name>I4ANV0_BERLS</name>
<sequence precursor="true">MKNKKFIGILVLSFLFIAFNSYDCLAQEIAITPKPNWVKNNILPYAKLDSLKHHNKSYRQDDIYQEVQVNVDTEEEFRKVVLRANDVGRTNQQSIRLRYSPKDMERKIIDVALIKDSSEESIITRINWSEGESREFVANQLWDSEKGIELTIDKISEGDMYSFSILTKILRDDVAVDDGVFYPISDSTYIYLRVTSKKPLNYQTYNGFPNVKVTKHKTHFEYIAEGVAITPYKGAVPNSFIKEPFICLSKHDNFESVARIFSDQFKVDKVSSQELDKLYERLNQNVENDSIKIRNIVNYVQDSIIYQDYGLIRSYQPAWCIKGGRGDCKAKSLIAIELFKRAGIKALPVLVKSPEYIPQLDSIPSLHSFNHVIVQLDFNNKKILLDPTAEQQTDKIGAYSVSPFKKGLVIDTDSISWVDISFDKNSKVKVHDIFSDTITRKVILTGEFAHEWRNFRGTDSNPLFSSDFFRIHQENYTIELLTPWREEDAVLTELEEQDYNSFSQDSLVITRKLYLTGSLDRDFMIASDRNSKSYYFFREDGKKDSLYTGLWDLPYTNQSTKATYDKDKIYIIQQQLDTFNTNYQVEYNFGYYKCRIEEKGDKYVIEQDVFVLGALPIDRLKEYEEFQEKVKVHQEKVMELIFAKFIEKRKIERENRLEEQEKDSKRKKKRKKRKQK</sequence>
<evidence type="ECO:0000259" key="3">
    <source>
        <dbReference type="Pfam" id="PF01841"/>
    </source>
</evidence>
<feature type="signal peptide" evidence="2">
    <location>
        <begin position="1"/>
        <end position="26"/>
    </location>
</feature>
<feature type="chain" id="PRO_5003685963" evidence="2">
    <location>
        <begin position="27"/>
        <end position="676"/>
    </location>
</feature>
<dbReference type="InterPro" id="IPR038765">
    <property type="entry name" value="Papain-like_cys_pep_sf"/>
</dbReference>
<dbReference type="Pfam" id="PF01841">
    <property type="entry name" value="Transglut_core"/>
    <property type="match status" value="1"/>
</dbReference>
<proteinExistence type="predicted"/>
<feature type="domain" description="Transglutaminase-like" evidence="3">
    <location>
        <begin position="279"/>
        <end position="349"/>
    </location>
</feature>
<dbReference type="EMBL" id="CP003345">
    <property type="protein sequence ID" value="AFM05635.1"/>
    <property type="molecule type" value="Genomic_DNA"/>
</dbReference>
<dbReference type="STRING" id="880071.Fleli_3306"/>
<dbReference type="SUPFAM" id="SSF54001">
    <property type="entry name" value="Cysteine proteinases"/>
    <property type="match status" value="1"/>
</dbReference>
<evidence type="ECO:0000256" key="2">
    <source>
        <dbReference type="SAM" id="SignalP"/>
    </source>
</evidence>
<dbReference type="Gene3D" id="3.10.620.30">
    <property type="match status" value="1"/>
</dbReference>
<reference evidence="5" key="1">
    <citation type="submission" date="2012-06" db="EMBL/GenBank/DDBJ databases">
        <title>The complete genome of Flexibacter litoralis DSM 6794.</title>
        <authorList>
            <person name="Lucas S."/>
            <person name="Copeland A."/>
            <person name="Lapidus A."/>
            <person name="Glavina del Rio T."/>
            <person name="Dalin E."/>
            <person name="Tice H."/>
            <person name="Bruce D."/>
            <person name="Goodwin L."/>
            <person name="Pitluck S."/>
            <person name="Peters L."/>
            <person name="Ovchinnikova G."/>
            <person name="Lu M."/>
            <person name="Kyrpides N."/>
            <person name="Mavromatis K."/>
            <person name="Ivanova N."/>
            <person name="Brettin T."/>
            <person name="Detter J.C."/>
            <person name="Han C."/>
            <person name="Larimer F."/>
            <person name="Land M."/>
            <person name="Hauser L."/>
            <person name="Markowitz V."/>
            <person name="Cheng J.-F."/>
            <person name="Hugenholtz P."/>
            <person name="Woyke T."/>
            <person name="Wu D."/>
            <person name="Spring S."/>
            <person name="Lang E."/>
            <person name="Kopitz M."/>
            <person name="Brambilla E."/>
            <person name="Klenk H.-P."/>
            <person name="Eisen J.A."/>
        </authorList>
    </citation>
    <scope>NUCLEOTIDE SEQUENCE [LARGE SCALE GENOMIC DNA]</scope>
    <source>
        <strain evidence="5">ATCC 23117 / DSM 6794 / NBRC 15988 / NCIMB 1366 / Sio-4</strain>
    </source>
</reference>
<dbReference type="AlphaFoldDB" id="I4ANV0"/>
<evidence type="ECO:0000256" key="1">
    <source>
        <dbReference type="SAM" id="MobiDB-lite"/>
    </source>
</evidence>
<feature type="compositionally biased region" description="Basic residues" evidence="1">
    <location>
        <begin position="665"/>
        <end position="676"/>
    </location>
</feature>
<evidence type="ECO:0000313" key="5">
    <source>
        <dbReference type="Proteomes" id="UP000006054"/>
    </source>
</evidence>
<dbReference type="KEGG" id="fli:Fleli_3306"/>
<dbReference type="Proteomes" id="UP000006054">
    <property type="component" value="Chromosome"/>
</dbReference>
<evidence type="ECO:0000313" key="4">
    <source>
        <dbReference type="EMBL" id="AFM05635.1"/>
    </source>
</evidence>
<dbReference type="RefSeq" id="WP_014799063.1">
    <property type="nucleotide sequence ID" value="NC_018018.1"/>
</dbReference>
<keyword evidence="5" id="KW-1185">Reference proteome</keyword>
<gene>
    <name evidence="4" type="ordered locus">Fleli_3306</name>
</gene>
<dbReference type="eggNOG" id="COG1305">
    <property type="taxonomic scope" value="Bacteria"/>
</dbReference>
<organism evidence="4 5">
    <name type="scientific">Bernardetia litoralis (strain ATCC 23117 / DSM 6794 / NBRC 15988 / NCIMB 1366 / Fx l1 / Sio-4)</name>
    <name type="common">Flexibacter litoralis</name>
    <dbReference type="NCBI Taxonomy" id="880071"/>
    <lineage>
        <taxon>Bacteria</taxon>
        <taxon>Pseudomonadati</taxon>
        <taxon>Bacteroidota</taxon>
        <taxon>Cytophagia</taxon>
        <taxon>Cytophagales</taxon>
        <taxon>Bernardetiaceae</taxon>
        <taxon>Bernardetia</taxon>
    </lineage>
</organism>
<dbReference type="OrthoDB" id="8595007at2"/>
<dbReference type="InterPro" id="IPR002931">
    <property type="entry name" value="Transglutaminase-like"/>
</dbReference>
<keyword evidence="2" id="KW-0732">Signal</keyword>
<protein>
    <submittedName>
        <fullName evidence="4">Transglutaminase-like superfamily protein</fullName>
    </submittedName>
</protein>